<evidence type="ECO:0000256" key="2">
    <source>
        <dbReference type="SAM" id="Phobius"/>
    </source>
</evidence>
<feature type="compositionally biased region" description="Gly residues" evidence="1">
    <location>
        <begin position="295"/>
        <end position="305"/>
    </location>
</feature>
<accession>A0AAN9VN51</accession>
<sequence>MTQTSGAILVAQAAATEDAGGADAGGGGGAGAAEGGAAGEPPGAGAGAGAAPGAWPEPGAEPPADLSALWDMDGADYECDCPGPPPEFRLPPPPRPPFLQESDCSEGPLLDLETCDAVPVIDAEFHSSPAIPSLAVIVVCSVLLAAMVLIASVLVWKHKRKMQNFLPCKTSPQNRCDVSNGNGVIYEDLTNIRPRTLPNHCATGQTAPSIEMIDVKGPASAGYGGAGNIFVCQAAPRAEPYASQDLYNPVYEELSNGSGERPDSEPESEALAGGSEDEFADEELSLGGDADAAGAGSGGSGGGAGSNSASGSASAADANSLSGASAASDDAPTRAHPPPPSARRAAPHAHAHAHPHALAHSHSHAPHALPPLVQHHAPLQPLPADADAERRASARHRFAQHVQSADSLATVGVDERGRYTLASPGAGVRGGAYGAPPPGYRTEGGGGGGRSGRQGAAAAERRPRSLDRRRAWRTKAPAQQAPPPPLPPAAAVAAAAAAAAQGHEFHEGLLLDALLQLYPSVGVGAGGGGGGRAGRNAPPSGHAHAPVPSVAHRLPYLMPPLAAAAAAPALPAPPRTHLVNPYESVPVLNHLHQHHHHHGGSGGGPAGHAHPHAYAPPQRPDMFSTFRPAPPSQDSSFGSDSGYSNHTSGGGGGGGGGTGGGGGGGGGGGRSGSRGRKESHRLSAHSGDLVIS</sequence>
<comment type="caution">
    <text evidence="3">The sequence shown here is derived from an EMBL/GenBank/DDBJ whole genome shotgun (WGS) entry which is preliminary data.</text>
</comment>
<reference evidence="3 4" key="1">
    <citation type="submission" date="2024-03" db="EMBL/GenBank/DDBJ databases">
        <title>The genome assembly and annotation of the cricket Gryllus longicercus Weissman &amp; Gray.</title>
        <authorList>
            <person name="Szrajer S."/>
            <person name="Gray D."/>
            <person name="Ylla G."/>
        </authorList>
    </citation>
    <scope>NUCLEOTIDE SEQUENCE [LARGE SCALE GENOMIC DNA]</scope>
    <source>
        <strain evidence="3">DAG 2021-001</strain>
        <tissue evidence="3">Whole body minus gut</tissue>
    </source>
</reference>
<dbReference type="Proteomes" id="UP001378592">
    <property type="component" value="Unassembled WGS sequence"/>
</dbReference>
<feature type="compositionally biased region" description="Polar residues" evidence="1">
    <location>
        <begin position="632"/>
        <end position="646"/>
    </location>
</feature>
<name>A0AAN9VN51_9ORTH</name>
<feature type="compositionally biased region" description="Acidic residues" evidence="1">
    <location>
        <begin position="275"/>
        <end position="284"/>
    </location>
</feature>
<evidence type="ECO:0000256" key="1">
    <source>
        <dbReference type="SAM" id="MobiDB-lite"/>
    </source>
</evidence>
<feature type="compositionally biased region" description="Gly residues" evidence="1">
    <location>
        <begin position="442"/>
        <end position="452"/>
    </location>
</feature>
<feature type="region of interest" description="Disordered" evidence="1">
    <location>
        <begin position="17"/>
        <end position="67"/>
    </location>
</feature>
<keyword evidence="2" id="KW-0812">Transmembrane</keyword>
<feature type="compositionally biased region" description="Gly residues" evidence="1">
    <location>
        <begin position="22"/>
        <end position="50"/>
    </location>
</feature>
<feature type="compositionally biased region" description="Gly residues" evidence="1">
    <location>
        <begin position="648"/>
        <end position="672"/>
    </location>
</feature>
<feature type="compositionally biased region" description="Basic and acidic residues" evidence="1">
    <location>
        <begin position="459"/>
        <end position="469"/>
    </location>
</feature>
<keyword evidence="4" id="KW-1185">Reference proteome</keyword>
<feature type="compositionally biased region" description="Basic residues" evidence="1">
    <location>
        <begin position="673"/>
        <end position="683"/>
    </location>
</feature>
<gene>
    <name evidence="3" type="ORF">R5R35_001179</name>
</gene>
<keyword evidence="2" id="KW-1133">Transmembrane helix</keyword>
<evidence type="ECO:0000313" key="3">
    <source>
        <dbReference type="EMBL" id="KAK7793452.1"/>
    </source>
</evidence>
<protein>
    <submittedName>
        <fullName evidence="3">Uncharacterized protein</fullName>
    </submittedName>
</protein>
<feature type="region of interest" description="Disordered" evidence="1">
    <location>
        <begin position="421"/>
        <end position="488"/>
    </location>
</feature>
<feature type="region of interest" description="Disordered" evidence="1">
    <location>
        <begin position="252"/>
        <end position="369"/>
    </location>
</feature>
<evidence type="ECO:0000313" key="4">
    <source>
        <dbReference type="Proteomes" id="UP001378592"/>
    </source>
</evidence>
<feature type="transmembrane region" description="Helical" evidence="2">
    <location>
        <begin position="134"/>
        <end position="156"/>
    </location>
</feature>
<feature type="compositionally biased region" description="Low complexity" evidence="1">
    <location>
        <begin position="306"/>
        <end position="330"/>
    </location>
</feature>
<feature type="region of interest" description="Disordered" evidence="1">
    <location>
        <begin position="527"/>
        <end position="547"/>
    </location>
</feature>
<dbReference type="AlphaFoldDB" id="A0AAN9VN51"/>
<proteinExistence type="predicted"/>
<feature type="region of interest" description="Disordered" evidence="1">
    <location>
        <begin position="592"/>
        <end position="692"/>
    </location>
</feature>
<feature type="compositionally biased region" description="Low complexity" evidence="1">
    <location>
        <begin position="285"/>
        <end position="294"/>
    </location>
</feature>
<feature type="compositionally biased region" description="Low complexity" evidence="1">
    <location>
        <begin position="51"/>
        <end position="65"/>
    </location>
</feature>
<keyword evidence="2" id="KW-0472">Membrane</keyword>
<dbReference type="EMBL" id="JAZDUA010000381">
    <property type="protein sequence ID" value="KAK7793452.1"/>
    <property type="molecule type" value="Genomic_DNA"/>
</dbReference>
<feature type="compositionally biased region" description="Basic residues" evidence="1">
    <location>
        <begin position="345"/>
        <end position="365"/>
    </location>
</feature>
<organism evidence="3 4">
    <name type="scientific">Gryllus longicercus</name>
    <dbReference type="NCBI Taxonomy" id="2509291"/>
    <lineage>
        <taxon>Eukaryota</taxon>
        <taxon>Metazoa</taxon>
        <taxon>Ecdysozoa</taxon>
        <taxon>Arthropoda</taxon>
        <taxon>Hexapoda</taxon>
        <taxon>Insecta</taxon>
        <taxon>Pterygota</taxon>
        <taxon>Neoptera</taxon>
        <taxon>Polyneoptera</taxon>
        <taxon>Orthoptera</taxon>
        <taxon>Ensifera</taxon>
        <taxon>Gryllidea</taxon>
        <taxon>Grylloidea</taxon>
        <taxon>Gryllidae</taxon>
        <taxon>Gryllinae</taxon>
        <taxon>Gryllus</taxon>
    </lineage>
</organism>